<protein>
    <submittedName>
        <fullName evidence="7">Peptidoglycan DD-metalloendopeptidase family protein</fullName>
    </submittedName>
</protein>
<evidence type="ECO:0000256" key="5">
    <source>
        <dbReference type="SAM" id="Phobius"/>
    </source>
</evidence>
<name>A0ABX1VZL5_9FIRM</name>
<dbReference type="EMBL" id="JAAOXG010000071">
    <property type="protein sequence ID" value="NNJ32870.1"/>
    <property type="molecule type" value="Genomic_DNA"/>
</dbReference>
<dbReference type="PANTHER" id="PTHR21666:SF270">
    <property type="entry name" value="MUREIN HYDROLASE ACTIVATOR ENVC"/>
    <property type="match status" value="1"/>
</dbReference>
<evidence type="ECO:0000313" key="7">
    <source>
        <dbReference type="EMBL" id="NNJ32870.1"/>
    </source>
</evidence>
<sequence>MADPATIAAMAKAAVTALTDERTRKTIGWIIAAVLSPLILIIVLVCSLLSGTTNHNNTAVELCFHGGVIPGSMPADYREYIGDMRQSFTLIDGAISMVNTQMEDGDSLDDYRVKAIFYSLFFGAESPSRLEHRNYVDCFVTYEERTRTVENEDGTISEETYTVAVPIGSLPEIYNNIRTLFGRAITYEDQANANEIYYRALYGVGAHAEDDDSAMWEDWTPDQLDGFFSDLLAGETGEEAVRLGLSRLGDPYSQEKRGQGSYTDCSYLVQWVYKKLGVNLPGTAAAQGKYCVDNGLTIPKSSLTPGDLVFWSHKPNGRFLNITHVGIYAGDGKVVDASSSRGQVVYRDLFDSGKQVLYARPYAAAQKSSADGFISPLGNGWRSMVTSEFGGRTDPLTGEWAGHAGLDLGASKGTTIRAAKAGAVQTVVYGSTGYGYYLTIDHGDGMVTLYGHCSQILVREGQTVKAGETIAKVGSTGRSTGNHLHFEVRVGGVQKNPRNYLPR</sequence>
<dbReference type="Proteomes" id="UP000539052">
    <property type="component" value="Unassembled WGS sequence"/>
</dbReference>
<comment type="caution">
    <text evidence="7">The sequence shown here is derived from an EMBL/GenBank/DDBJ whole genome shotgun (WGS) entry which is preliminary data.</text>
</comment>
<dbReference type="InterPro" id="IPR016047">
    <property type="entry name" value="M23ase_b-sheet_dom"/>
</dbReference>
<keyword evidence="2" id="KW-0645">Protease</keyword>
<dbReference type="PROSITE" id="PS51935">
    <property type="entry name" value="NLPC_P60"/>
    <property type="match status" value="1"/>
</dbReference>
<dbReference type="CDD" id="cd12797">
    <property type="entry name" value="M23_peptidase"/>
    <property type="match status" value="1"/>
</dbReference>
<feature type="domain" description="NlpC/P60" evidence="6">
    <location>
        <begin position="234"/>
        <end position="369"/>
    </location>
</feature>
<dbReference type="InterPro" id="IPR011055">
    <property type="entry name" value="Dup_hybrid_motif"/>
</dbReference>
<dbReference type="Pfam" id="PF01551">
    <property type="entry name" value="Peptidase_M23"/>
    <property type="match status" value="1"/>
</dbReference>
<evidence type="ECO:0000256" key="2">
    <source>
        <dbReference type="ARBA" id="ARBA00022670"/>
    </source>
</evidence>
<dbReference type="RefSeq" id="WP_170823915.1">
    <property type="nucleotide sequence ID" value="NZ_JAAOXG010000071.1"/>
</dbReference>
<keyword evidence="8" id="KW-1185">Reference proteome</keyword>
<dbReference type="SUPFAM" id="SSF54001">
    <property type="entry name" value="Cysteine proteinases"/>
    <property type="match status" value="1"/>
</dbReference>
<dbReference type="InterPro" id="IPR000064">
    <property type="entry name" value="NLP_P60_dom"/>
</dbReference>
<organism evidence="7 8">
    <name type="scientific">Lacrimispora defluvii</name>
    <dbReference type="NCBI Taxonomy" id="2719233"/>
    <lineage>
        <taxon>Bacteria</taxon>
        <taxon>Bacillati</taxon>
        <taxon>Bacillota</taxon>
        <taxon>Clostridia</taxon>
        <taxon>Lachnospirales</taxon>
        <taxon>Lachnospiraceae</taxon>
        <taxon>Lacrimispora</taxon>
    </lineage>
</organism>
<dbReference type="PANTHER" id="PTHR21666">
    <property type="entry name" value="PEPTIDASE-RELATED"/>
    <property type="match status" value="1"/>
</dbReference>
<dbReference type="InterPro" id="IPR050570">
    <property type="entry name" value="Cell_wall_metabolism_enzyme"/>
</dbReference>
<keyword evidence="4" id="KW-0788">Thiol protease</keyword>
<evidence type="ECO:0000256" key="4">
    <source>
        <dbReference type="ARBA" id="ARBA00022807"/>
    </source>
</evidence>
<dbReference type="InterPro" id="IPR038765">
    <property type="entry name" value="Papain-like_cys_pep_sf"/>
</dbReference>
<dbReference type="Gene3D" id="2.70.70.10">
    <property type="entry name" value="Glucose Permease (Domain IIA)"/>
    <property type="match status" value="1"/>
</dbReference>
<keyword evidence="5" id="KW-0812">Transmembrane</keyword>
<reference evidence="7 8" key="1">
    <citation type="submission" date="2020-03" db="EMBL/GenBank/DDBJ databases">
        <title>Genome Sequence of industrial isolate, B5A.</title>
        <authorList>
            <person name="Sharma S."/>
            <person name="Patil P.B."/>
            <person name="Korpole S."/>
        </authorList>
    </citation>
    <scope>NUCLEOTIDE SEQUENCE [LARGE SCALE GENOMIC DNA]</scope>
    <source>
        <strain evidence="7 8">PI-S10-B5A</strain>
    </source>
</reference>
<feature type="transmembrane region" description="Helical" evidence="5">
    <location>
        <begin position="27"/>
        <end position="50"/>
    </location>
</feature>
<dbReference type="Gene3D" id="3.90.1720.10">
    <property type="entry name" value="endopeptidase domain like (from Nostoc punctiforme)"/>
    <property type="match status" value="1"/>
</dbReference>
<keyword evidence="5" id="KW-1133">Transmembrane helix</keyword>
<keyword evidence="5" id="KW-0472">Membrane</keyword>
<proteinExistence type="inferred from homology"/>
<keyword evidence="3" id="KW-0378">Hydrolase</keyword>
<evidence type="ECO:0000313" key="8">
    <source>
        <dbReference type="Proteomes" id="UP000539052"/>
    </source>
</evidence>
<evidence type="ECO:0000259" key="6">
    <source>
        <dbReference type="PROSITE" id="PS51935"/>
    </source>
</evidence>
<evidence type="ECO:0000256" key="1">
    <source>
        <dbReference type="ARBA" id="ARBA00007074"/>
    </source>
</evidence>
<evidence type="ECO:0000256" key="3">
    <source>
        <dbReference type="ARBA" id="ARBA00022801"/>
    </source>
</evidence>
<comment type="similarity">
    <text evidence="1">Belongs to the peptidase C40 family.</text>
</comment>
<dbReference type="Pfam" id="PF00877">
    <property type="entry name" value="NLPC_P60"/>
    <property type="match status" value="1"/>
</dbReference>
<dbReference type="SUPFAM" id="SSF51261">
    <property type="entry name" value="Duplicated hybrid motif"/>
    <property type="match status" value="1"/>
</dbReference>
<accession>A0ABX1VZL5</accession>
<gene>
    <name evidence="7" type="ORF">G9470_24225</name>
</gene>